<organism evidence="2 3">
    <name type="scientific">Muribaculum intestinale</name>
    <dbReference type="NCBI Taxonomy" id="1796646"/>
    <lineage>
        <taxon>Bacteria</taxon>
        <taxon>Pseudomonadati</taxon>
        <taxon>Bacteroidota</taxon>
        <taxon>Bacteroidia</taxon>
        <taxon>Bacteroidales</taxon>
        <taxon>Muribaculaceae</taxon>
        <taxon>Muribaculum</taxon>
    </lineage>
</organism>
<keyword evidence="3" id="KW-1185">Reference proteome</keyword>
<keyword evidence="1" id="KW-0812">Transmembrane</keyword>
<dbReference type="AlphaFoldDB" id="A0A1B1S9N6"/>
<protein>
    <submittedName>
        <fullName evidence="2">Uncharacterized protein</fullName>
    </submittedName>
</protein>
<keyword evidence="1" id="KW-1133">Transmembrane helix</keyword>
<evidence type="ECO:0000313" key="3">
    <source>
        <dbReference type="Proteomes" id="UP000186351"/>
    </source>
</evidence>
<proteinExistence type="predicted"/>
<dbReference type="Proteomes" id="UP000186351">
    <property type="component" value="Chromosome"/>
</dbReference>
<dbReference type="STRING" id="1796646.A4V02_07060"/>
<evidence type="ECO:0000313" key="2">
    <source>
        <dbReference type="EMBL" id="ANU63507.1"/>
    </source>
</evidence>
<gene>
    <name evidence="2" type="ORF">A4V02_07060</name>
</gene>
<feature type="transmembrane region" description="Helical" evidence="1">
    <location>
        <begin position="55"/>
        <end position="75"/>
    </location>
</feature>
<accession>A0A1B1S9N6</accession>
<evidence type="ECO:0000256" key="1">
    <source>
        <dbReference type="SAM" id="Phobius"/>
    </source>
</evidence>
<feature type="transmembrane region" description="Helical" evidence="1">
    <location>
        <begin position="29"/>
        <end position="49"/>
    </location>
</feature>
<sequence length="88" mass="10358">MRYTAIILYKHQTTITYTYLHLAMKKSTWLPLLLLIYLAIMCYIGRAEFYAGNYMFYFGIIGATLLCIILLHIFLKRGGTIGRRRRQS</sequence>
<dbReference type="EMBL" id="CP015402">
    <property type="protein sequence ID" value="ANU63507.1"/>
    <property type="molecule type" value="Genomic_DNA"/>
</dbReference>
<name>A0A1B1S9N6_9BACT</name>
<dbReference type="KEGG" id="pary:A4V02_07060"/>
<reference evidence="3" key="1">
    <citation type="submission" date="2016-04" db="EMBL/GenBank/DDBJ databases">
        <title>Complete Genome Sequences of Twelve Strains of a Stable Defined Moderately Diverse Mouse Microbiota 2 (sDMDMm2).</title>
        <authorList>
            <person name="Uchimura Y."/>
            <person name="Wyss M."/>
            <person name="Brugiroux S."/>
            <person name="Limenitakis J.P."/>
            <person name="Stecher B."/>
            <person name="McCoy K.D."/>
            <person name="Macpherson A.J."/>
        </authorList>
    </citation>
    <scope>NUCLEOTIDE SEQUENCE [LARGE SCALE GENOMIC DNA]</scope>
    <source>
        <strain evidence="3">YL27</strain>
    </source>
</reference>
<keyword evidence="1" id="KW-0472">Membrane</keyword>